<dbReference type="KEGG" id="nwl:NWFMUON74_18960"/>
<name>A0A7G1KLC2_9NOCA</name>
<sequence>MTQPDAALTLTPRTNWVFGYAQAVARERGHDYIGPEHLQLAILDNPDAVPVHVLGSLGGEPREIAETLRSAMRSDAYEPAANRNRIVGAAGDLARRFGHDYIGVEHLQLALLRNRECLAIRELAGAGVCLDEFEAALTEQMRS</sequence>
<keyword evidence="4" id="KW-1185">Reference proteome</keyword>
<evidence type="ECO:0000313" key="3">
    <source>
        <dbReference type="EMBL" id="BCK54124.1"/>
    </source>
</evidence>
<dbReference type="EMBL" id="AP023396">
    <property type="protein sequence ID" value="BCK54124.1"/>
    <property type="molecule type" value="Genomic_DNA"/>
</dbReference>
<dbReference type="Pfam" id="PF02861">
    <property type="entry name" value="Clp_N"/>
    <property type="match status" value="2"/>
</dbReference>
<dbReference type="SUPFAM" id="SSF81923">
    <property type="entry name" value="Double Clp-N motif"/>
    <property type="match status" value="1"/>
</dbReference>
<protein>
    <recommendedName>
        <fullName evidence="2">Clp R domain-containing protein</fullName>
    </recommendedName>
</protein>
<dbReference type="AlphaFoldDB" id="A0A7G1KLC2"/>
<evidence type="ECO:0000259" key="2">
    <source>
        <dbReference type="PROSITE" id="PS51903"/>
    </source>
</evidence>
<evidence type="ECO:0000256" key="1">
    <source>
        <dbReference type="PROSITE-ProRule" id="PRU01251"/>
    </source>
</evidence>
<dbReference type="InterPro" id="IPR036628">
    <property type="entry name" value="Clp_N_dom_sf"/>
</dbReference>
<organism evidence="3 4">
    <name type="scientific">Nocardia wallacei</name>
    <dbReference type="NCBI Taxonomy" id="480035"/>
    <lineage>
        <taxon>Bacteria</taxon>
        <taxon>Bacillati</taxon>
        <taxon>Actinomycetota</taxon>
        <taxon>Actinomycetes</taxon>
        <taxon>Mycobacteriales</taxon>
        <taxon>Nocardiaceae</taxon>
        <taxon>Nocardia</taxon>
    </lineage>
</organism>
<dbReference type="Gene3D" id="1.10.1780.10">
    <property type="entry name" value="Clp, N-terminal domain"/>
    <property type="match status" value="2"/>
</dbReference>
<accession>A0A7G1KLC2</accession>
<gene>
    <name evidence="3" type="ORF">NWFMUON74_18960</name>
</gene>
<dbReference type="PROSITE" id="PS51903">
    <property type="entry name" value="CLP_R"/>
    <property type="match status" value="1"/>
</dbReference>
<feature type="domain" description="Clp R" evidence="2">
    <location>
        <begin position="4"/>
        <end position="143"/>
    </location>
</feature>
<keyword evidence="1" id="KW-0677">Repeat</keyword>
<dbReference type="Proteomes" id="UP000516173">
    <property type="component" value="Chromosome"/>
</dbReference>
<dbReference type="InterPro" id="IPR004176">
    <property type="entry name" value="Clp_R_N"/>
</dbReference>
<proteinExistence type="predicted"/>
<dbReference type="GeneID" id="80346460"/>
<evidence type="ECO:0000313" key="4">
    <source>
        <dbReference type="Proteomes" id="UP000516173"/>
    </source>
</evidence>
<dbReference type="RefSeq" id="WP_187687428.1">
    <property type="nucleotide sequence ID" value="NZ_AP023396.1"/>
</dbReference>
<reference evidence="3 4" key="1">
    <citation type="submission" date="2020-08" db="EMBL/GenBank/DDBJ databases">
        <title>Genome Sequencing of Nocardia wallacei strain FMUON74 and assembly.</title>
        <authorList>
            <person name="Toyokawa M."/>
            <person name="Uesaka K."/>
        </authorList>
    </citation>
    <scope>NUCLEOTIDE SEQUENCE [LARGE SCALE GENOMIC DNA]</scope>
    <source>
        <strain evidence="3 4">FMUON74</strain>
    </source>
</reference>